<dbReference type="AlphaFoldDB" id="A0AAW0RBX1"/>
<evidence type="ECO:0008006" key="6">
    <source>
        <dbReference type="Google" id="ProtNLM"/>
    </source>
</evidence>
<feature type="region of interest" description="Disordered" evidence="1">
    <location>
        <begin position="443"/>
        <end position="465"/>
    </location>
</feature>
<accession>A0AAW0RBX1</accession>
<feature type="compositionally biased region" description="Polar residues" evidence="1">
    <location>
        <begin position="450"/>
        <end position="462"/>
    </location>
</feature>
<comment type="caution">
    <text evidence="4">The sequence shown here is derived from an EMBL/GenBank/DDBJ whole genome shotgun (WGS) entry which is preliminary data.</text>
</comment>
<dbReference type="Gene3D" id="2.40.70.10">
    <property type="entry name" value="Acid Proteases"/>
    <property type="match status" value="1"/>
</dbReference>
<feature type="transmembrane region" description="Helical" evidence="2">
    <location>
        <begin position="472"/>
        <end position="494"/>
    </location>
</feature>
<gene>
    <name evidence="4" type="ORF">PG999_000466</name>
</gene>
<keyword evidence="3" id="KW-0732">Signal</keyword>
<evidence type="ECO:0000256" key="1">
    <source>
        <dbReference type="SAM" id="MobiDB-lite"/>
    </source>
</evidence>
<evidence type="ECO:0000256" key="2">
    <source>
        <dbReference type="SAM" id="Phobius"/>
    </source>
</evidence>
<evidence type="ECO:0000313" key="5">
    <source>
        <dbReference type="Proteomes" id="UP001392437"/>
    </source>
</evidence>
<reference evidence="4 5" key="1">
    <citation type="submission" date="2023-01" db="EMBL/GenBank/DDBJ databases">
        <title>Analysis of 21 Apiospora genomes using comparative genomics revels a genus with tremendous synthesis potential of carbohydrate active enzymes and secondary metabolites.</title>
        <authorList>
            <person name="Sorensen T."/>
        </authorList>
    </citation>
    <scope>NUCLEOTIDE SEQUENCE [LARGE SCALE GENOMIC DNA]</scope>
    <source>
        <strain evidence="4 5">CBS 117206</strain>
    </source>
</reference>
<feature type="chain" id="PRO_5043810669" description="Peptidase A1 domain-containing protein" evidence="3">
    <location>
        <begin position="21"/>
        <end position="583"/>
    </location>
</feature>
<keyword evidence="5" id="KW-1185">Reference proteome</keyword>
<keyword evidence="2" id="KW-1133">Transmembrane helix</keyword>
<name>A0AAW0RBX1_9PEZI</name>
<dbReference type="SUPFAM" id="SSF50630">
    <property type="entry name" value="Acid proteases"/>
    <property type="match status" value="1"/>
</dbReference>
<keyword evidence="2" id="KW-0472">Membrane</keyword>
<evidence type="ECO:0000256" key="3">
    <source>
        <dbReference type="SAM" id="SignalP"/>
    </source>
</evidence>
<protein>
    <recommendedName>
        <fullName evidence="6">Peptidase A1 domain-containing protein</fullName>
    </recommendedName>
</protein>
<feature type="compositionally biased region" description="Polar residues" evidence="1">
    <location>
        <begin position="574"/>
        <end position="583"/>
    </location>
</feature>
<proteinExistence type="predicted"/>
<dbReference type="EMBL" id="JAQQWP010000001">
    <property type="protein sequence ID" value="KAK8132293.1"/>
    <property type="molecule type" value="Genomic_DNA"/>
</dbReference>
<dbReference type="Proteomes" id="UP001392437">
    <property type="component" value="Unassembled WGS sequence"/>
</dbReference>
<organism evidence="4 5">
    <name type="scientific">Apiospora kogelbergensis</name>
    <dbReference type="NCBI Taxonomy" id="1337665"/>
    <lineage>
        <taxon>Eukaryota</taxon>
        <taxon>Fungi</taxon>
        <taxon>Dikarya</taxon>
        <taxon>Ascomycota</taxon>
        <taxon>Pezizomycotina</taxon>
        <taxon>Sordariomycetes</taxon>
        <taxon>Xylariomycetidae</taxon>
        <taxon>Amphisphaeriales</taxon>
        <taxon>Apiosporaceae</taxon>
        <taxon>Apiospora</taxon>
    </lineage>
</organism>
<dbReference type="InterPro" id="IPR021109">
    <property type="entry name" value="Peptidase_aspartic_dom_sf"/>
</dbReference>
<feature type="region of interest" description="Disordered" evidence="1">
    <location>
        <begin position="544"/>
        <end position="583"/>
    </location>
</feature>
<sequence>MLSIRLSVVTLGSLSQLSFAAAAAASAPKCDFQPVALPLKDVQVLPRVKDSYMRGIPIKVGTPPQDLVVMPWAELNNTFLYDYEAYCDKSIIWNDVICEVRRGEYFYENASSSYHQSRDVDTAGGATVETGAKGAELGIPELLSTSLGGTDTVALTDDPQLRLDKFPLGIPRMNWDHGYTIMHALGLGANSTLLNQLSAAGRIGSRTWSIFWGRMWNSRPLDGSVVLGGYDRDKTIGENYTQRLDYSETTGCWTGMKVTVQDMQIIRRDGKSSSLFPPNYSVPVCIVPQRQLLIEAPQRVLTEFEKQTQTARVKDTGLDGASAELHWGAITYSDKSFFDGDLSISLSSGLSVRVPNDQFMVPKPYVDRNGSRLLDRSYREFLFSPLADNGNPATLGRYFLTAAYLMVNHDAGTFTLWRANPTTSSSLVPVVAEKVAADVCGGDAPGLVQPSPTAGSDVQSGEGSDGRLSSGAIAGIAASVAALAILGLAGFFLVRKRRQGRAAEGTASMMIQDHNNGDSNGLYSGGSTAYAPSGWSEMPAHEQVAAPQELYGKTDWAQGQGYGRPGDPVPYELDSNSYSRINQ</sequence>
<keyword evidence="2" id="KW-0812">Transmembrane</keyword>
<feature type="signal peptide" evidence="3">
    <location>
        <begin position="1"/>
        <end position="20"/>
    </location>
</feature>
<evidence type="ECO:0000313" key="4">
    <source>
        <dbReference type="EMBL" id="KAK8132293.1"/>
    </source>
</evidence>